<evidence type="ECO:0000256" key="3">
    <source>
        <dbReference type="ARBA" id="ARBA00023125"/>
    </source>
</evidence>
<keyword evidence="8" id="KW-1185">Reference proteome</keyword>
<dbReference type="GO" id="GO:0000976">
    <property type="term" value="F:transcription cis-regulatory region binding"/>
    <property type="evidence" value="ECO:0007669"/>
    <property type="project" value="TreeGrafter"/>
</dbReference>
<dbReference type="PANTHER" id="PTHR31845:SF6">
    <property type="entry name" value="TRANSCRIPTION FACTOR SEF1-RELATED"/>
    <property type="match status" value="1"/>
</dbReference>
<protein>
    <recommendedName>
        <fullName evidence="6">Zn(2)-C6 fungal-type domain-containing protein</fullName>
    </recommendedName>
</protein>
<dbReference type="InterPro" id="IPR051089">
    <property type="entry name" value="prtT"/>
</dbReference>
<dbReference type="AlphaFoldDB" id="A0AAX4HFW8"/>
<dbReference type="Gene3D" id="4.10.240.10">
    <property type="entry name" value="Zn(2)-C6 fungal-type DNA-binding domain"/>
    <property type="match status" value="1"/>
</dbReference>
<gene>
    <name evidence="7" type="ORF">PUMCH_004900</name>
</gene>
<dbReference type="KEGG" id="asau:88175960"/>
<name>A0AAX4HFW8_9ASCO</name>
<dbReference type="Proteomes" id="UP001338582">
    <property type="component" value="Chromosome 6"/>
</dbReference>
<evidence type="ECO:0000259" key="6">
    <source>
        <dbReference type="PROSITE" id="PS50048"/>
    </source>
</evidence>
<keyword evidence="5" id="KW-0539">Nucleus</keyword>
<proteinExistence type="predicted"/>
<dbReference type="GO" id="GO:0000981">
    <property type="term" value="F:DNA-binding transcription factor activity, RNA polymerase II-specific"/>
    <property type="evidence" value="ECO:0007669"/>
    <property type="project" value="InterPro"/>
</dbReference>
<dbReference type="SUPFAM" id="SSF57701">
    <property type="entry name" value="Zn2/Cys6 DNA-binding domain"/>
    <property type="match status" value="1"/>
</dbReference>
<dbReference type="InterPro" id="IPR001138">
    <property type="entry name" value="Zn2Cys6_DnaBD"/>
</dbReference>
<dbReference type="EMBL" id="CP138899">
    <property type="protein sequence ID" value="WPK27509.1"/>
    <property type="molecule type" value="Genomic_DNA"/>
</dbReference>
<dbReference type="PROSITE" id="PS00463">
    <property type="entry name" value="ZN2_CY6_FUNGAL_1"/>
    <property type="match status" value="1"/>
</dbReference>
<comment type="subcellular location">
    <subcellularLocation>
        <location evidence="1">Nucleus</location>
    </subcellularLocation>
</comment>
<sequence>MVAIVMHRRITKAAPNPWTKEKLLKSCRCCRANKTVCDALQTSPLPCTFCTKRNLACHIDAAKPVNRDYDHAGEVLRLVEGLQRQLYLVVSRKEELLKKLVDKKILAQQAALIAQKEPAPSVADIQDALFSPEPESDDKLFIDPIPTRVHTDSFTIHSNLMSLPLTISRDRAETLFEKFREEFCDYLPVLPDSFFRLDLHDIHKESDLLFWTIIVTAYISHGLTEDYSLLSAHVQNLVVVNCWFKTPRSLYSLVALLILTSWPLPNRTSHNIQTNIAIKYASLMKSLALQFGLHKLKFIREFSKKTNVDIDARSDINNIIRERIYKYVNINSNFWLVYLGLSNSNYNGFSQDYIIDKAANFDLFKKDEISARDDFINSLLKISLIQLKMNESMGDFLTNPHKVGKLIHLNMYEQILNGYMGPSSPLYSHDLISLSLEFTKLQLYVYYLSESDIELKEYQKVIARTIMCCQAIIEIFEKRFGDKKKYQLIPIHYRFSIELATLVTLQIHSSPLLTTLQAYTNTKKLFLRAYNLIQCDDHNLMTSTKVLLMCVEKVDKCNKILFWAQKSRTNNFFLVDKMAKYLVSASYYEMLWQVYECERLGVVDDDVDWSVFGLDSTKPEAQKIIAYIKESPSILA</sequence>
<organism evidence="7 8">
    <name type="scientific">Australozyma saopauloensis</name>
    <dbReference type="NCBI Taxonomy" id="291208"/>
    <lineage>
        <taxon>Eukaryota</taxon>
        <taxon>Fungi</taxon>
        <taxon>Dikarya</taxon>
        <taxon>Ascomycota</taxon>
        <taxon>Saccharomycotina</taxon>
        <taxon>Pichiomycetes</taxon>
        <taxon>Metschnikowiaceae</taxon>
        <taxon>Australozyma</taxon>
    </lineage>
</organism>
<dbReference type="CDD" id="cd00067">
    <property type="entry name" value="GAL4"/>
    <property type="match status" value="1"/>
</dbReference>
<accession>A0AAX4HFW8</accession>
<evidence type="ECO:0000256" key="4">
    <source>
        <dbReference type="ARBA" id="ARBA00023163"/>
    </source>
</evidence>
<dbReference type="GeneID" id="88175960"/>
<dbReference type="GO" id="GO:0005634">
    <property type="term" value="C:nucleus"/>
    <property type="evidence" value="ECO:0007669"/>
    <property type="project" value="UniProtKB-SubCell"/>
</dbReference>
<dbReference type="InterPro" id="IPR036864">
    <property type="entry name" value="Zn2-C6_fun-type_DNA-bd_sf"/>
</dbReference>
<evidence type="ECO:0000313" key="8">
    <source>
        <dbReference type="Proteomes" id="UP001338582"/>
    </source>
</evidence>
<dbReference type="RefSeq" id="XP_062879887.1">
    <property type="nucleotide sequence ID" value="XM_063023817.1"/>
</dbReference>
<evidence type="ECO:0000313" key="7">
    <source>
        <dbReference type="EMBL" id="WPK27509.1"/>
    </source>
</evidence>
<reference evidence="7 8" key="1">
    <citation type="submission" date="2023-10" db="EMBL/GenBank/DDBJ databases">
        <title>Draft Genome Sequence of Candida saopaulonensis from a very Premature Infant with Sepsis.</title>
        <authorList>
            <person name="Ning Y."/>
            <person name="Dai R."/>
            <person name="Xiao M."/>
            <person name="Xu Y."/>
            <person name="Yan Q."/>
            <person name="Zhang L."/>
        </authorList>
    </citation>
    <scope>NUCLEOTIDE SEQUENCE [LARGE SCALE GENOMIC DNA]</scope>
    <source>
        <strain evidence="7 8">19XY460</strain>
    </source>
</reference>
<dbReference type="PROSITE" id="PS50048">
    <property type="entry name" value="ZN2_CY6_FUNGAL_2"/>
    <property type="match status" value="1"/>
</dbReference>
<keyword evidence="2" id="KW-0805">Transcription regulation</keyword>
<dbReference type="GO" id="GO:0008270">
    <property type="term" value="F:zinc ion binding"/>
    <property type="evidence" value="ECO:0007669"/>
    <property type="project" value="InterPro"/>
</dbReference>
<feature type="domain" description="Zn(2)-C6 fungal-type" evidence="6">
    <location>
        <begin position="26"/>
        <end position="59"/>
    </location>
</feature>
<keyword evidence="4" id="KW-0804">Transcription</keyword>
<keyword evidence="3" id="KW-0238">DNA-binding</keyword>
<evidence type="ECO:0000256" key="5">
    <source>
        <dbReference type="ARBA" id="ARBA00023242"/>
    </source>
</evidence>
<evidence type="ECO:0000256" key="2">
    <source>
        <dbReference type="ARBA" id="ARBA00023015"/>
    </source>
</evidence>
<evidence type="ECO:0000256" key="1">
    <source>
        <dbReference type="ARBA" id="ARBA00004123"/>
    </source>
</evidence>
<dbReference type="PANTHER" id="PTHR31845">
    <property type="entry name" value="FINGER DOMAIN PROTEIN, PUTATIVE-RELATED"/>
    <property type="match status" value="1"/>
</dbReference>